<sequence>MKIKSLFIKGLYEKEYTLHFNDDVTIFYGINGCGKTTILNILSSIISGKLERLNRYVFEYLELIAFDSIRKMHKIIISSQIINKNENCYEVIYEDHQCIIPHGSNYERETFENDVVHGNFYMQEKIKKTIYNEDLTKGSINDMKSKIKENFYHLYLPISRKNISSLELYDENRRTHSQRRHHFGQISGSSLDSIIRSAVSLLRDYIAKLIQKENDILERLKKDVLTKTTVYNDIKTVDLNIREEINIDELIKNNENLKFDLPVESDLKRIANKLNTLRDSFSILQDGQISINNALDFANYISATSQLKKLNEIALLINKANEERKKIRGPVTKMLEVINGFFSDAGKEVFIQESTRTIKFRRIGSEKSNLVGHMSSGEKHILIFFIFLVLDLDQIGKGALIIDEPELSLHVEWQNKLLSNLVNLIPNAQLILATHSPEIIGDRIDKCVEVRGEYNE</sequence>
<gene>
    <name evidence="2" type="ORF">ACFQRG_08445</name>
</gene>
<protein>
    <submittedName>
        <fullName evidence="2">AAA family ATPase</fullName>
    </submittedName>
</protein>
<dbReference type="InterPro" id="IPR041685">
    <property type="entry name" value="AAA_GajA/Old/RecF-like"/>
</dbReference>
<keyword evidence="3" id="KW-1185">Reference proteome</keyword>
<dbReference type="EMBL" id="JBHTCO010000007">
    <property type="protein sequence ID" value="MFC7393011.1"/>
    <property type="molecule type" value="Genomic_DNA"/>
</dbReference>
<proteinExistence type="predicted"/>
<evidence type="ECO:0000259" key="1">
    <source>
        <dbReference type="Pfam" id="PF13175"/>
    </source>
</evidence>
<feature type="domain" description="Endonuclease GajA/Old nuclease/RecF-like AAA" evidence="1">
    <location>
        <begin position="1"/>
        <end position="440"/>
    </location>
</feature>
<organism evidence="2 3">
    <name type="scientific">Scopulibacillus cellulosilyticus</name>
    <dbReference type="NCBI Taxonomy" id="2665665"/>
    <lineage>
        <taxon>Bacteria</taxon>
        <taxon>Bacillati</taxon>
        <taxon>Bacillota</taxon>
        <taxon>Bacilli</taxon>
        <taxon>Bacillales</taxon>
        <taxon>Sporolactobacillaceae</taxon>
        <taxon>Scopulibacillus</taxon>
    </lineage>
</organism>
<dbReference type="PANTHER" id="PTHR43581:SF2">
    <property type="entry name" value="EXCINUCLEASE ATPASE SUBUNIT"/>
    <property type="match status" value="1"/>
</dbReference>
<dbReference type="Proteomes" id="UP001596505">
    <property type="component" value="Unassembled WGS sequence"/>
</dbReference>
<name>A0ABW2PUC0_9BACL</name>
<reference evidence="3" key="1">
    <citation type="journal article" date="2019" name="Int. J. Syst. Evol. Microbiol.">
        <title>The Global Catalogue of Microorganisms (GCM) 10K type strain sequencing project: providing services to taxonomists for standard genome sequencing and annotation.</title>
        <authorList>
            <consortium name="The Broad Institute Genomics Platform"/>
            <consortium name="The Broad Institute Genome Sequencing Center for Infectious Disease"/>
            <person name="Wu L."/>
            <person name="Ma J."/>
        </authorList>
    </citation>
    <scope>NUCLEOTIDE SEQUENCE [LARGE SCALE GENOMIC DNA]</scope>
    <source>
        <strain evidence="3">CGMCC 1.16305</strain>
    </source>
</reference>
<accession>A0ABW2PUC0</accession>
<evidence type="ECO:0000313" key="3">
    <source>
        <dbReference type="Proteomes" id="UP001596505"/>
    </source>
</evidence>
<evidence type="ECO:0000313" key="2">
    <source>
        <dbReference type="EMBL" id="MFC7393011.1"/>
    </source>
</evidence>
<dbReference type="InterPro" id="IPR027417">
    <property type="entry name" value="P-loop_NTPase"/>
</dbReference>
<dbReference type="InterPro" id="IPR051396">
    <property type="entry name" value="Bact_Antivir_Def_Nuclease"/>
</dbReference>
<dbReference type="Gene3D" id="3.40.50.300">
    <property type="entry name" value="P-loop containing nucleotide triphosphate hydrolases"/>
    <property type="match status" value="2"/>
</dbReference>
<dbReference type="RefSeq" id="WP_380965448.1">
    <property type="nucleotide sequence ID" value="NZ_JBHTCO010000007.1"/>
</dbReference>
<dbReference type="Pfam" id="PF13175">
    <property type="entry name" value="AAA_15"/>
    <property type="match status" value="1"/>
</dbReference>
<dbReference type="SUPFAM" id="SSF52540">
    <property type="entry name" value="P-loop containing nucleoside triphosphate hydrolases"/>
    <property type="match status" value="1"/>
</dbReference>
<comment type="caution">
    <text evidence="2">The sequence shown here is derived from an EMBL/GenBank/DDBJ whole genome shotgun (WGS) entry which is preliminary data.</text>
</comment>
<dbReference type="PANTHER" id="PTHR43581">
    <property type="entry name" value="ATP/GTP PHOSPHATASE"/>
    <property type="match status" value="1"/>
</dbReference>